<evidence type="ECO:0000256" key="4">
    <source>
        <dbReference type="ARBA" id="ARBA00023139"/>
    </source>
</evidence>
<evidence type="ECO:0000256" key="3">
    <source>
        <dbReference type="ARBA" id="ARBA00023136"/>
    </source>
</evidence>
<organism evidence="9 10">
    <name type="scientific">Peptidiphaga gingivicola</name>
    <dbReference type="NCBI Taxonomy" id="2741497"/>
    <lineage>
        <taxon>Bacteria</taxon>
        <taxon>Bacillati</taxon>
        <taxon>Actinomycetota</taxon>
        <taxon>Actinomycetes</taxon>
        <taxon>Actinomycetales</taxon>
        <taxon>Actinomycetaceae</taxon>
        <taxon>Peptidiphaga</taxon>
    </lineage>
</organism>
<comment type="caution">
    <text evidence="9">The sequence shown here is derived from an EMBL/GenBank/DDBJ whole genome shotgun (WGS) entry which is preliminary data.</text>
</comment>
<keyword evidence="4" id="KW-0564">Palmitate</keyword>
<name>A0A179B6N8_9ACTO</name>
<evidence type="ECO:0000313" key="10">
    <source>
        <dbReference type="Proteomes" id="UP000078368"/>
    </source>
</evidence>
<dbReference type="InterPro" id="IPR004872">
    <property type="entry name" value="Lipoprotein_NlpA"/>
</dbReference>
<dbReference type="RefSeq" id="WP_064231457.1">
    <property type="nucleotide sequence ID" value="NZ_LVZK01000001.1"/>
</dbReference>
<comment type="subcellular location">
    <subcellularLocation>
        <location evidence="1">Membrane</location>
        <topology evidence="1">Lipid-anchor</topology>
    </subcellularLocation>
</comment>
<keyword evidence="10" id="KW-1185">Reference proteome</keyword>
<dbReference type="PIRSF" id="PIRSF002854">
    <property type="entry name" value="MetQ"/>
    <property type="match status" value="1"/>
</dbReference>
<keyword evidence="3" id="KW-0472">Membrane</keyword>
<dbReference type="Gene3D" id="3.40.190.10">
    <property type="entry name" value="Periplasmic binding protein-like II"/>
    <property type="match status" value="2"/>
</dbReference>
<feature type="signal peptide" evidence="8">
    <location>
        <begin position="1"/>
        <end position="22"/>
    </location>
</feature>
<evidence type="ECO:0000313" key="9">
    <source>
        <dbReference type="EMBL" id="OAP86791.1"/>
    </source>
</evidence>
<dbReference type="EMBL" id="LVZK01000001">
    <property type="protein sequence ID" value="OAP86791.1"/>
    <property type="molecule type" value="Genomic_DNA"/>
</dbReference>
<dbReference type="SUPFAM" id="SSF53850">
    <property type="entry name" value="Periplasmic binding protein-like II"/>
    <property type="match status" value="1"/>
</dbReference>
<dbReference type="GO" id="GO:0016020">
    <property type="term" value="C:membrane"/>
    <property type="evidence" value="ECO:0007669"/>
    <property type="project" value="UniProtKB-SubCell"/>
</dbReference>
<keyword evidence="2 8" id="KW-0732">Signal</keyword>
<dbReference type="OrthoDB" id="9812878at2"/>
<dbReference type="Proteomes" id="UP000078368">
    <property type="component" value="Unassembled WGS sequence"/>
</dbReference>
<evidence type="ECO:0000256" key="2">
    <source>
        <dbReference type="ARBA" id="ARBA00022729"/>
    </source>
</evidence>
<reference evidence="9 10" key="1">
    <citation type="submission" date="2016-04" db="EMBL/GenBank/DDBJ databases">
        <title>Peptidophaga gingivicola gen. nov., sp. nov., isolated from human subgingival plaque.</title>
        <authorList>
            <person name="Beall C.J."/>
            <person name="Mokrzan E.M."/>
            <person name="Griffen A.L."/>
            <person name="Leys E.J."/>
        </authorList>
    </citation>
    <scope>NUCLEOTIDE SEQUENCE [LARGE SCALE GENOMIC DNA]</scope>
    <source>
        <strain evidence="9 10">BA112</strain>
    </source>
</reference>
<feature type="lipid moiety-binding region" description="S-diacylglycerol cysteine" evidence="7">
    <location>
        <position position="21"/>
    </location>
</feature>
<evidence type="ECO:0000256" key="1">
    <source>
        <dbReference type="ARBA" id="ARBA00004635"/>
    </source>
</evidence>
<feature type="chain" id="PRO_5039405217" description="Lipoprotein" evidence="8">
    <location>
        <begin position="23"/>
        <end position="280"/>
    </location>
</feature>
<protein>
    <recommendedName>
        <fullName evidence="6">Lipoprotein</fullName>
    </recommendedName>
</protein>
<dbReference type="PROSITE" id="PS51257">
    <property type="entry name" value="PROKAR_LIPOPROTEIN"/>
    <property type="match status" value="1"/>
</dbReference>
<comment type="similarity">
    <text evidence="6">Belongs to the nlpA lipoprotein family.</text>
</comment>
<keyword evidence="5 6" id="KW-0449">Lipoprotein</keyword>
<gene>
    <name evidence="9" type="ORF">A4H34_06695</name>
</gene>
<evidence type="ECO:0000256" key="7">
    <source>
        <dbReference type="PIRSR" id="PIRSR002854-1"/>
    </source>
</evidence>
<dbReference type="PANTHER" id="PTHR30429:SF0">
    <property type="entry name" value="METHIONINE-BINDING LIPOPROTEIN METQ"/>
    <property type="match status" value="1"/>
</dbReference>
<evidence type="ECO:0000256" key="8">
    <source>
        <dbReference type="SAM" id="SignalP"/>
    </source>
</evidence>
<evidence type="ECO:0000256" key="6">
    <source>
        <dbReference type="PIRNR" id="PIRNR002854"/>
    </source>
</evidence>
<dbReference type="STRING" id="1823756.A4H34_06695"/>
<accession>A0A179B6N8</accession>
<sequence>MSRFKSFAALAAVSALALSACGADDKASFKAPKKNSDGTVTITVGASPVPHAQILNYVQDNLAKKAGLKVEIKQYQDYIQPNSALDQGEIDANFFQHVPYLKDASKKNGYSFEHGKGVHIEPLGIYSKKIKDLKDLPDNATVAINDDPSNQARALELLVKNKIITLKKKDSPTIYDVESNPKKIQLKPYAAPSIPAALPDVDIAIINGNYALKNKLTPSKDALYLESGKDNPYANVLVWNSKANEKTIEAVKKLDKLLHSKEVSDYIKKTWPDGAVSPSF</sequence>
<dbReference type="AlphaFoldDB" id="A0A179B6N8"/>
<proteinExistence type="inferred from homology"/>
<dbReference type="Pfam" id="PF03180">
    <property type="entry name" value="Lipoprotein_9"/>
    <property type="match status" value="1"/>
</dbReference>
<evidence type="ECO:0000256" key="5">
    <source>
        <dbReference type="ARBA" id="ARBA00023288"/>
    </source>
</evidence>
<dbReference type="PANTHER" id="PTHR30429">
    <property type="entry name" value="D-METHIONINE-BINDING LIPOPROTEIN METQ"/>
    <property type="match status" value="1"/>
</dbReference>